<keyword evidence="6" id="KW-1185">Reference proteome</keyword>
<dbReference type="PANTHER" id="PTHR33397">
    <property type="entry name" value="UPF0331 PROTEIN YUTE"/>
    <property type="match status" value="1"/>
</dbReference>
<evidence type="ECO:0000313" key="6">
    <source>
        <dbReference type="Proteomes" id="UP000274556"/>
    </source>
</evidence>
<accession>A0A495V8S2</accession>
<reference evidence="5 6" key="1">
    <citation type="submission" date="2018-10" db="EMBL/GenBank/DDBJ databases">
        <title>Genomic Encyclopedia of Archaeal and Bacterial Type Strains, Phase II (KMG-II): from individual species to whole genera.</title>
        <authorList>
            <person name="Goeker M."/>
        </authorList>
    </citation>
    <scope>NUCLEOTIDE SEQUENCE [LARGE SCALE GENOMIC DNA]</scope>
    <source>
        <strain evidence="5 6">DSM 235</strain>
    </source>
</reference>
<dbReference type="InterPro" id="IPR008201">
    <property type="entry name" value="HepT-like"/>
</dbReference>
<evidence type="ECO:0000256" key="3">
    <source>
        <dbReference type="ARBA" id="ARBA00022801"/>
    </source>
</evidence>
<dbReference type="Proteomes" id="UP000274556">
    <property type="component" value="Unassembled WGS sequence"/>
</dbReference>
<dbReference type="Pfam" id="PF01934">
    <property type="entry name" value="HepT-like"/>
    <property type="match status" value="1"/>
</dbReference>
<dbReference type="GO" id="GO:0004540">
    <property type="term" value="F:RNA nuclease activity"/>
    <property type="evidence" value="ECO:0007669"/>
    <property type="project" value="InterPro"/>
</dbReference>
<dbReference type="GO" id="GO:0016787">
    <property type="term" value="F:hydrolase activity"/>
    <property type="evidence" value="ECO:0007669"/>
    <property type="project" value="UniProtKB-KW"/>
</dbReference>
<keyword evidence="3" id="KW-0378">Hydrolase</keyword>
<protein>
    <submittedName>
        <fullName evidence="5">Uncharacterized protein YutE (UPF0331/DUF86 family)</fullName>
    </submittedName>
</protein>
<dbReference type="InterPro" id="IPR052379">
    <property type="entry name" value="Type_VII_TA_RNase"/>
</dbReference>
<dbReference type="RefSeq" id="WP_120797384.1">
    <property type="nucleotide sequence ID" value="NZ_RBXL01000001.1"/>
</dbReference>
<dbReference type="EMBL" id="RBXL01000001">
    <property type="protein sequence ID" value="RKT45033.1"/>
    <property type="molecule type" value="Genomic_DNA"/>
</dbReference>
<dbReference type="AlphaFoldDB" id="A0A495V8S2"/>
<dbReference type="NCBIfam" id="NF047751">
    <property type="entry name" value="HepT_toxin"/>
    <property type="match status" value="1"/>
</dbReference>
<comment type="similarity">
    <text evidence="4">Belongs to the HepT RNase toxin family.</text>
</comment>
<dbReference type="GO" id="GO:0110001">
    <property type="term" value="C:toxin-antitoxin complex"/>
    <property type="evidence" value="ECO:0007669"/>
    <property type="project" value="InterPro"/>
</dbReference>
<gene>
    <name evidence="5" type="ORF">BDD21_2447</name>
</gene>
<dbReference type="Gene3D" id="1.20.120.580">
    <property type="entry name" value="bsu32300-like"/>
    <property type="match status" value="1"/>
</dbReference>
<sequence length="146" mass="16177">MTDQELVEKKLAFIESCIADLRHLARPELIEADLREQRFVAYTLQIAIQAALDAASHIVADERLGEPTNNRALFEALLRDGWLPPHLAPSLAGMVGFRNILVHGYQAVDPAVVRDVVQRHLDDLLQFVAAIRAKLSSLNTSDTTSP</sequence>
<keyword evidence="2" id="KW-0540">Nuclease</keyword>
<evidence type="ECO:0000256" key="2">
    <source>
        <dbReference type="ARBA" id="ARBA00022722"/>
    </source>
</evidence>
<proteinExistence type="inferred from homology"/>
<organism evidence="5 6">
    <name type="scientific">Thiocapsa rosea</name>
    <dbReference type="NCBI Taxonomy" id="69360"/>
    <lineage>
        <taxon>Bacteria</taxon>
        <taxon>Pseudomonadati</taxon>
        <taxon>Pseudomonadota</taxon>
        <taxon>Gammaproteobacteria</taxon>
        <taxon>Chromatiales</taxon>
        <taxon>Chromatiaceae</taxon>
        <taxon>Thiocapsa</taxon>
    </lineage>
</organism>
<dbReference type="InterPro" id="IPR037038">
    <property type="entry name" value="HepT-like_sf"/>
</dbReference>
<comment type="caution">
    <text evidence="5">The sequence shown here is derived from an EMBL/GenBank/DDBJ whole genome shotgun (WGS) entry which is preliminary data.</text>
</comment>
<evidence type="ECO:0000256" key="1">
    <source>
        <dbReference type="ARBA" id="ARBA00022649"/>
    </source>
</evidence>
<dbReference type="OrthoDB" id="9796612at2"/>
<dbReference type="PANTHER" id="PTHR33397:SF5">
    <property type="entry name" value="RNASE YUTE-RELATED"/>
    <property type="match status" value="1"/>
</dbReference>
<evidence type="ECO:0000256" key="4">
    <source>
        <dbReference type="ARBA" id="ARBA00024207"/>
    </source>
</evidence>
<keyword evidence="1" id="KW-1277">Toxin-antitoxin system</keyword>
<name>A0A495V8S2_9GAMM</name>
<evidence type="ECO:0000313" key="5">
    <source>
        <dbReference type="EMBL" id="RKT45033.1"/>
    </source>
</evidence>